<evidence type="ECO:0000313" key="1">
    <source>
        <dbReference type="Proteomes" id="UP000492821"/>
    </source>
</evidence>
<dbReference type="Proteomes" id="UP000492821">
    <property type="component" value="Unassembled WGS sequence"/>
</dbReference>
<dbReference type="WBParaSite" id="Pan_g3676.t1">
    <property type="protein sequence ID" value="Pan_g3676.t1"/>
    <property type="gene ID" value="Pan_g3676"/>
</dbReference>
<protein>
    <submittedName>
        <fullName evidence="2">MMS1_N domain-containing protein</fullName>
    </submittedName>
</protein>
<name>A0A7E4VV72_PANRE</name>
<evidence type="ECO:0000313" key="2">
    <source>
        <dbReference type="WBParaSite" id="Pan_g3676.t1"/>
    </source>
</evidence>
<proteinExistence type="predicted"/>
<accession>A0A7E4VV72</accession>
<sequence length="464" mass="52012">MSSVKRIFDGEWPPGGLTSIYCYCTCSCGRKLYMLGSKIQIISPSPDVYKLANLTVFVELDGQAREAVIYENLDAIVGVLVDVYTIAGENLIGVLVLNLERGQMSQQVWRLDRDAITVDVLLERSLTYVNIDHCRIGIGTCDTGYIVLLGKMNAENGEALDCRMIAANPFQHQILPDIDLNKEINELEQMCRHHPKDLYVFPNCSPLVNRFGVFIMLSRVHGTSLVVEPNLIGVIWVWQRKETARVEIIHVDGAEAEEALTNAGGRPMNIGLCSNVSQRRETAWMSFIVPKPETHWRYRLQRLALFACSCAIRFIGRPLVWFARFDKGTMAVLFARTYCWIVGPSLVPNLGPTPDFVLMAMDLRTLSCKFLNFDNDEIFRNSSAAVMVDSTSDGAVIIAEAAPDTYRMRVSRQENPFRIPKLVEIAFSVTEDMFRDRGYSRKALGFREVAGGGCPVLGARNSAY</sequence>
<keyword evidence="1" id="KW-1185">Reference proteome</keyword>
<dbReference type="AlphaFoldDB" id="A0A7E4VV72"/>
<reference evidence="1" key="1">
    <citation type="journal article" date="2013" name="Genetics">
        <title>The draft genome and transcriptome of Panagrellus redivivus are shaped by the harsh demands of a free-living lifestyle.</title>
        <authorList>
            <person name="Srinivasan J."/>
            <person name="Dillman A.R."/>
            <person name="Macchietto M.G."/>
            <person name="Heikkinen L."/>
            <person name="Lakso M."/>
            <person name="Fracchia K.M."/>
            <person name="Antoshechkin I."/>
            <person name="Mortazavi A."/>
            <person name="Wong G."/>
            <person name="Sternberg P.W."/>
        </authorList>
    </citation>
    <scope>NUCLEOTIDE SEQUENCE [LARGE SCALE GENOMIC DNA]</scope>
    <source>
        <strain evidence="1">MT8872</strain>
    </source>
</reference>
<organism evidence="1 2">
    <name type="scientific">Panagrellus redivivus</name>
    <name type="common">Microworm</name>
    <dbReference type="NCBI Taxonomy" id="6233"/>
    <lineage>
        <taxon>Eukaryota</taxon>
        <taxon>Metazoa</taxon>
        <taxon>Ecdysozoa</taxon>
        <taxon>Nematoda</taxon>
        <taxon>Chromadorea</taxon>
        <taxon>Rhabditida</taxon>
        <taxon>Tylenchina</taxon>
        <taxon>Panagrolaimomorpha</taxon>
        <taxon>Panagrolaimoidea</taxon>
        <taxon>Panagrolaimidae</taxon>
        <taxon>Panagrellus</taxon>
    </lineage>
</organism>
<reference evidence="2" key="2">
    <citation type="submission" date="2020-10" db="UniProtKB">
        <authorList>
            <consortium name="WormBaseParasite"/>
        </authorList>
    </citation>
    <scope>IDENTIFICATION</scope>
</reference>